<evidence type="ECO:0000256" key="1">
    <source>
        <dbReference type="SAM" id="Coils"/>
    </source>
</evidence>
<dbReference type="OrthoDB" id="10689284at2759"/>
<sequence length="671" mass="78731">MEEIDQKAYENVVRFITREPMRMTTATPGSKSDSKSKYKTLNSFYTNNNNNKTAFDNSVEQQEINNQSFQLQRFSNKKKWIESSQKNKQILRQQIENSGNPKSRNELTNSIILNAQKFKSMRPMTSDNTNRRNNISSRNPFAIGSSTAFKKNMNTKIIVGGGLGDQTAQSTSLSSNPFKLTSKEQKSYSKFPQSNVSTNFTRAQTAQKSQRLQNLSTQNNLSVSLNQQHQLNISIDRTNNQSNDRVNPQQMYYGDILITPDAGIIVDRQEIIGILQKKAITNQIRSKSISQNSQSHAATTPLNMKRKAKQQIQKFENVQEYADKNQQDNFESYERIAEARQKLRLDSRITAVNTQSPYKYLTITQVKDVEKRLLNTYVHNYKDKLCLTNEETTQNKGLRNSVSKKRKDEDFSLAVDFNELKQLKQATEEAGFDPYTQYLKIKRDLKHQQRCNIQPLIDNGRNQSPDQYDPDELMHQSNKFKIDDSENLINNEAIAKKLRNIDEEQQIKRLLTQNQEDIQKHNHKQRRQIKNKRVFEKESLENLQKVFYEQNHRTQSVSQNGNHLRKTSQNKSENQFNQTFDNLKDIWVNLRNYKSTSKQIENKYRKKINSCKRNFNKMDCQANEASRQIKKEQEMIQIEKEQLEAKQMFEQMQRLDNERKQDKYKRLKSVW</sequence>
<evidence type="ECO:0000256" key="2">
    <source>
        <dbReference type="SAM" id="MobiDB-lite"/>
    </source>
</evidence>
<name>A0A078B089_STYLE</name>
<dbReference type="AlphaFoldDB" id="A0A078B089"/>
<dbReference type="Proteomes" id="UP000039865">
    <property type="component" value="Unassembled WGS sequence"/>
</dbReference>
<gene>
    <name evidence="3" type="primary">Contig4069.g4350</name>
    <name evidence="3" type="ORF">STYLEM_16848</name>
</gene>
<keyword evidence="1" id="KW-0175">Coiled coil</keyword>
<feature type="coiled-coil region" evidence="1">
    <location>
        <begin position="622"/>
        <end position="658"/>
    </location>
</feature>
<evidence type="ECO:0000313" key="3">
    <source>
        <dbReference type="EMBL" id="CDW87736.1"/>
    </source>
</evidence>
<dbReference type="EMBL" id="CCKQ01015888">
    <property type="protein sequence ID" value="CDW87736.1"/>
    <property type="molecule type" value="Genomic_DNA"/>
</dbReference>
<dbReference type="InParanoid" id="A0A078B089"/>
<accession>A0A078B089</accession>
<organism evidence="3 4">
    <name type="scientific">Stylonychia lemnae</name>
    <name type="common">Ciliate</name>
    <dbReference type="NCBI Taxonomy" id="5949"/>
    <lineage>
        <taxon>Eukaryota</taxon>
        <taxon>Sar</taxon>
        <taxon>Alveolata</taxon>
        <taxon>Ciliophora</taxon>
        <taxon>Intramacronucleata</taxon>
        <taxon>Spirotrichea</taxon>
        <taxon>Stichotrichia</taxon>
        <taxon>Sporadotrichida</taxon>
        <taxon>Oxytrichidae</taxon>
        <taxon>Stylonychinae</taxon>
        <taxon>Stylonychia</taxon>
    </lineage>
</organism>
<proteinExistence type="predicted"/>
<keyword evidence="4" id="KW-1185">Reference proteome</keyword>
<protein>
    <submittedName>
        <fullName evidence="3">Uncharacterized protein</fullName>
    </submittedName>
</protein>
<feature type="region of interest" description="Disordered" evidence="2">
    <location>
        <begin position="552"/>
        <end position="576"/>
    </location>
</feature>
<reference evidence="3 4" key="1">
    <citation type="submission" date="2014-06" db="EMBL/GenBank/DDBJ databases">
        <authorList>
            <person name="Swart Estienne"/>
        </authorList>
    </citation>
    <scope>NUCLEOTIDE SEQUENCE [LARGE SCALE GENOMIC DNA]</scope>
    <source>
        <strain evidence="3 4">130c</strain>
    </source>
</reference>
<feature type="compositionally biased region" description="Polar residues" evidence="2">
    <location>
        <begin position="553"/>
        <end position="562"/>
    </location>
</feature>
<evidence type="ECO:0000313" key="4">
    <source>
        <dbReference type="Proteomes" id="UP000039865"/>
    </source>
</evidence>